<proteinExistence type="predicted"/>
<feature type="compositionally biased region" description="Polar residues" evidence="1">
    <location>
        <begin position="301"/>
        <end position="313"/>
    </location>
</feature>
<dbReference type="AlphaFoldDB" id="A0A6A6J1H8"/>
<gene>
    <name evidence="3" type="ORF">BU26DRAFT_557671</name>
</gene>
<dbReference type="GeneID" id="54585818"/>
<organism evidence="3 4">
    <name type="scientific">Trematosphaeria pertusa</name>
    <dbReference type="NCBI Taxonomy" id="390896"/>
    <lineage>
        <taxon>Eukaryota</taxon>
        <taxon>Fungi</taxon>
        <taxon>Dikarya</taxon>
        <taxon>Ascomycota</taxon>
        <taxon>Pezizomycotina</taxon>
        <taxon>Dothideomycetes</taxon>
        <taxon>Pleosporomycetidae</taxon>
        <taxon>Pleosporales</taxon>
        <taxon>Massarineae</taxon>
        <taxon>Trematosphaeriaceae</taxon>
        <taxon>Trematosphaeria</taxon>
    </lineage>
</organism>
<protein>
    <recommendedName>
        <fullName evidence="2">G domain-containing protein</fullName>
    </recommendedName>
</protein>
<evidence type="ECO:0000256" key="1">
    <source>
        <dbReference type="SAM" id="MobiDB-lite"/>
    </source>
</evidence>
<evidence type="ECO:0000313" key="4">
    <source>
        <dbReference type="Proteomes" id="UP000800094"/>
    </source>
</evidence>
<sequence>MDLKQSLDNPLQLIAEYSMTPSLQSCTDGWKNFSDLVCNKLSDRAASFLRKYAGADLIIITGATGVGKSSFIKTMTGGDVYIGSELRSGATQTALVPAVIHGKNYLLLDMPGFNADDFNDWEIFNMLMTGMATVRTYVRFRGVVYVDSMNDRRLTAPAQRILTWLTHFCGEGYMPNLTIVTTMWDGHDEEGIEDKLDIYETWRAGAHFQYFFSHGAKVYHHGLVKGGDGYRTLSREKKSAERKSDALQMIRDYGDTAPPLTLQIYDQIANGRTIETTSAGRWLRAGSNNPEEFLPDARHSGSASTGNANTGATRQERRDQDQSPTNGNGGPTPNSAQRSRTSSFWSDMVSFQPWIKLLVHAARDYMKASEKGPQYRD</sequence>
<evidence type="ECO:0000259" key="2">
    <source>
        <dbReference type="Pfam" id="PF01926"/>
    </source>
</evidence>
<dbReference type="EMBL" id="ML987189">
    <property type="protein sequence ID" value="KAF2256197.1"/>
    <property type="molecule type" value="Genomic_DNA"/>
</dbReference>
<dbReference type="OrthoDB" id="8954335at2759"/>
<feature type="compositionally biased region" description="Polar residues" evidence="1">
    <location>
        <begin position="322"/>
        <end position="341"/>
    </location>
</feature>
<name>A0A6A6J1H8_9PLEO</name>
<evidence type="ECO:0000313" key="3">
    <source>
        <dbReference type="EMBL" id="KAF2256197.1"/>
    </source>
</evidence>
<accession>A0A6A6J1H8</accession>
<dbReference type="InterPro" id="IPR027417">
    <property type="entry name" value="P-loop_NTPase"/>
</dbReference>
<dbReference type="GO" id="GO:0005525">
    <property type="term" value="F:GTP binding"/>
    <property type="evidence" value="ECO:0007669"/>
    <property type="project" value="InterPro"/>
</dbReference>
<reference evidence="3" key="1">
    <citation type="journal article" date="2020" name="Stud. Mycol.">
        <title>101 Dothideomycetes genomes: a test case for predicting lifestyles and emergence of pathogens.</title>
        <authorList>
            <person name="Haridas S."/>
            <person name="Albert R."/>
            <person name="Binder M."/>
            <person name="Bloem J."/>
            <person name="Labutti K."/>
            <person name="Salamov A."/>
            <person name="Andreopoulos B."/>
            <person name="Baker S."/>
            <person name="Barry K."/>
            <person name="Bills G."/>
            <person name="Bluhm B."/>
            <person name="Cannon C."/>
            <person name="Castanera R."/>
            <person name="Culley D."/>
            <person name="Daum C."/>
            <person name="Ezra D."/>
            <person name="Gonzalez J."/>
            <person name="Henrissat B."/>
            <person name="Kuo A."/>
            <person name="Liang C."/>
            <person name="Lipzen A."/>
            <person name="Lutzoni F."/>
            <person name="Magnuson J."/>
            <person name="Mondo S."/>
            <person name="Nolan M."/>
            <person name="Ohm R."/>
            <person name="Pangilinan J."/>
            <person name="Park H.-J."/>
            <person name="Ramirez L."/>
            <person name="Alfaro M."/>
            <person name="Sun H."/>
            <person name="Tritt A."/>
            <person name="Yoshinaga Y."/>
            <person name="Zwiers L.-H."/>
            <person name="Turgeon B."/>
            <person name="Goodwin S."/>
            <person name="Spatafora J."/>
            <person name="Crous P."/>
            <person name="Grigoriev I."/>
        </authorList>
    </citation>
    <scope>NUCLEOTIDE SEQUENCE</scope>
    <source>
        <strain evidence="3">CBS 122368</strain>
    </source>
</reference>
<keyword evidence="4" id="KW-1185">Reference proteome</keyword>
<feature type="domain" description="G" evidence="2">
    <location>
        <begin position="58"/>
        <end position="116"/>
    </location>
</feature>
<dbReference type="SUPFAM" id="SSF52540">
    <property type="entry name" value="P-loop containing nucleoside triphosphate hydrolases"/>
    <property type="match status" value="1"/>
</dbReference>
<dbReference type="CDD" id="cd00882">
    <property type="entry name" value="Ras_like_GTPase"/>
    <property type="match status" value="1"/>
</dbReference>
<dbReference type="InterPro" id="IPR006073">
    <property type="entry name" value="GTP-bd"/>
</dbReference>
<feature type="region of interest" description="Disordered" evidence="1">
    <location>
        <begin position="281"/>
        <end position="341"/>
    </location>
</feature>
<dbReference type="Pfam" id="PF01926">
    <property type="entry name" value="MMR_HSR1"/>
    <property type="match status" value="1"/>
</dbReference>
<dbReference type="Gene3D" id="3.40.50.300">
    <property type="entry name" value="P-loop containing nucleotide triphosphate hydrolases"/>
    <property type="match status" value="1"/>
</dbReference>
<dbReference type="Proteomes" id="UP000800094">
    <property type="component" value="Unassembled WGS sequence"/>
</dbReference>
<dbReference type="RefSeq" id="XP_033691201.1">
    <property type="nucleotide sequence ID" value="XM_033832488.1"/>
</dbReference>